<proteinExistence type="predicted"/>
<dbReference type="Proteomes" id="UP001183643">
    <property type="component" value="Unassembled WGS sequence"/>
</dbReference>
<dbReference type="RefSeq" id="WP_310361888.1">
    <property type="nucleotide sequence ID" value="NZ_JAVDYB010000001.1"/>
</dbReference>
<name>A0AAE3YID4_9ACTN</name>
<dbReference type="EMBL" id="JAVDYB010000001">
    <property type="protein sequence ID" value="MDR7273472.1"/>
    <property type="molecule type" value="Genomic_DNA"/>
</dbReference>
<protein>
    <submittedName>
        <fullName evidence="1">Uncharacterized protein</fullName>
    </submittedName>
</protein>
<gene>
    <name evidence="1" type="ORF">J2S41_000250</name>
</gene>
<evidence type="ECO:0000313" key="2">
    <source>
        <dbReference type="Proteomes" id="UP001183643"/>
    </source>
</evidence>
<comment type="caution">
    <text evidence="1">The sequence shown here is derived from an EMBL/GenBank/DDBJ whole genome shotgun (WGS) entry which is preliminary data.</text>
</comment>
<reference evidence="1" key="1">
    <citation type="submission" date="2023-07" db="EMBL/GenBank/DDBJ databases">
        <title>Sequencing the genomes of 1000 actinobacteria strains.</title>
        <authorList>
            <person name="Klenk H.-P."/>
        </authorList>
    </citation>
    <scope>NUCLEOTIDE SEQUENCE</scope>
    <source>
        <strain evidence="1">DSM 44707</strain>
    </source>
</reference>
<sequence length="109" mass="10826">MAVLAPDLLAVRRGLPGAIPVAVICGAAGTALPVVVPRAAACWQPGGPPWPALARAAASRSGTDPRGSLLPVAGLGVAGACTWQLPPPAIPAFGCLLIAALAVERRPRL</sequence>
<dbReference type="AlphaFoldDB" id="A0AAE3YID4"/>
<evidence type="ECO:0000313" key="1">
    <source>
        <dbReference type="EMBL" id="MDR7273472.1"/>
    </source>
</evidence>
<accession>A0AAE3YID4</accession>
<keyword evidence="2" id="KW-1185">Reference proteome</keyword>
<organism evidence="1 2">
    <name type="scientific">Catenuloplanes atrovinosus</name>
    <dbReference type="NCBI Taxonomy" id="137266"/>
    <lineage>
        <taxon>Bacteria</taxon>
        <taxon>Bacillati</taxon>
        <taxon>Actinomycetota</taxon>
        <taxon>Actinomycetes</taxon>
        <taxon>Micromonosporales</taxon>
        <taxon>Micromonosporaceae</taxon>
        <taxon>Catenuloplanes</taxon>
    </lineage>
</organism>